<dbReference type="Gene3D" id="3.10.10.10">
    <property type="entry name" value="HIV Type 1 Reverse Transcriptase, subunit A, domain 1"/>
    <property type="match status" value="1"/>
</dbReference>
<comment type="caution">
    <text evidence="3">The sequence shown here is derived from an EMBL/GenBank/DDBJ whole genome shotgun (WGS) entry which is preliminary data.</text>
</comment>
<evidence type="ECO:0000259" key="2">
    <source>
        <dbReference type="Pfam" id="PF17921"/>
    </source>
</evidence>
<evidence type="ECO:0000256" key="1">
    <source>
        <dbReference type="ARBA" id="ARBA00039658"/>
    </source>
</evidence>
<dbReference type="PANTHER" id="PTHR37984">
    <property type="entry name" value="PROTEIN CBG26694"/>
    <property type="match status" value="1"/>
</dbReference>
<sequence>VYAAFSRQAFHKLTQKTDPSVKPVAQPLRRITFNLRGAVQQKIKELVDMDIIEHVKGPTPWVNPLVIVPKANSEIRLCLDMRQANRAIVRERYPIPTVDEILQGINGSTIFMSATPNALTTREVEEASESDSELKEVRLAINNGHYENCKAYAPIANELCCIGHLVLRGTRIVLPKMLQPRALALAHKGHLGIVGTKQHFRSKVWWPGMDKAAEKYCKACHGCQVVSSPMHLNH</sequence>
<feature type="non-terminal residue" evidence="3">
    <location>
        <position position="234"/>
    </location>
</feature>
<dbReference type="InterPro" id="IPR050951">
    <property type="entry name" value="Retrovirus_Pol_polyprotein"/>
</dbReference>
<dbReference type="SUPFAM" id="SSF56672">
    <property type="entry name" value="DNA/RNA polymerases"/>
    <property type="match status" value="1"/>
</dbReference>
<proteinExistence type="predicted"/>
<dbReference type="InterPro" id="IPR043502">
    <property type="entry name" value="DNA/RNA_pol_sf"/>
</dbReference>
<dbReference type="Proteomes" id="UP000606274">
    <property type="component" value="Unassembled WGS sequence"/>
</dbReference>
<accession>A0A8T0B167</accession>
<reference evidence="3" key="1">
    <citation type="submission" date="2020-08" db="EMBL/GenBank/DDBJ databases">
        <title>Chromosome-level assembly of Southern catfish (Silurus meridionalis) provides insights into visual adaptation to the nocturnal and benthic lifestyles.</title>
        <authorList>
            <person name="Zhang Y."/>
            <person name="Wang D."/>
            <person name="Peng Z."/>
        </authorList>
    </citation>
    <scope>NUCLEOTIDE SEQUENCE</scope>
    <source>
        <strain evidence="3">SWU-2019-XX</strain>
        <tissue evidence="3">Muscle</tissue>
    </source>
</reference>
<dbReference type="Pfam" id="PF17921">
    <property type="entry name" value="Integrase_H2C2"/>
    <property type="match status" value="1"/>
</dbReference>
<gene>
    <name evidence="3" type="ORF">HF521_003896</name>
</gene>
<dbReference type="AlphaFoldDB" id="A0A8T0B167"/>
<dbReference type="PANTHER" id="PTHR37984:SF11">
    <property type="entry name" value="INTEGRASE CATALYTIC DOMAIN-CONTAINING PROTEIN"/>
    <property type="match status" value="1"/>
</dbReference>
<protein>
    <recommendedName>
        <fullName evidence="1">Gypsy retrotransposon integrase-like protein 1</fullName>
    </recommendedName>
</protein>
<dbReference type="InterPro" id="IPR041588">
    <property type="entry name" value="Integrase_H2C2"/>
</dbReference>
<keyword evidence="4" id="KW-1185">Reference proteome</keyword>
<evidence type="ECO:0000313" key="4">
    <source>
        <dbReference type="Proteomes" id="UP000606274"/>
    </source>
</evidence>
<organism evidence="3 4">
    <name type="scientific">Silurus meridionalis</name>
    <name type="common">Southern catfish</name>
    <name type="synonym">Silurus soldatovi meridionalis</name>
    <dbReference type="NCBI Taxonomy" id="175797"/>
    <lineage>
        <taxon>Eukaryota</taxon>
        <taxon>Metazoa</taxon>
        <taxon>Chordata</taxon>
        <taxon>Craniata</taxon>
        <taxon>Vertebrata</taxon>
        <taxon>Euteleostomi</taxon>
        <taxon>Actinopterygii</taxon>
        <taxon>Neopterygii</taxon>
        <taxon>Teleostei</taxon>
        <taxon>Ostariophysi</taxon>
        <taxon>Siluriformes</taxon>
        <taxon>Siluridae</taxon>
        <taxon>Silurus</taxon>
    </lineage>
</organism>
<feature type="domain" description="Integrase zinc-binding" evidence="2">
    <location>
        <begin position="175"/>
        <end position="227"/>
    </location>
</feature>
<dbReference type="FunFam" id="1.10.340.70:FF:000004">
    <property type="entry name" value="Retrovirus-related Pol polyprotein from transposon 297-like Protein"/>
    <property type="match status" value="1"/>
</dbReference>
<dbReference type="Gene3D" id="1.10.340.70">
    <property type="match status" value="1"/>
</dbReference>
<name>A0A8T0B167_SILME</name>
<evidence type="ECO:0000313" key="3">
    <source>
        <dbReference type="EMBL" id="KAF7699154.1"/>
    </source>
</evidence>
<dbReference type="EMBL" id="JABFDY010000013">
    <property type="protein sequence ID" value="KAF7699154.1"/>
    <property type="molecule type" value="Genomic_DNA"/>
</dbReference>